<keyword evidence="2" id="KW-0472">Membrane</keyword>
<keyword evidence="2" id="KW-0812">Transmembrane</keyword>
<dbReference type="OrthoDB" id="5101412at2759"/>
<proteinExistence type="predicted"/>
<dbReference type="AlphaFoldDB" id="A0A2H3SIR2"/>
<dbReference type="VEuPathDB" id="FungiDB:FOC4_g10005033"/>
<name>A0A2H3SIR2_FUSOX</name>
<evidence type="ECO:0000256" key="2">
    <source>
        <dbReference type="SAM" id="Phobius"/>
    </source>
</evidence>
<dbReference type="VEuPathDB" id="FungiDB:FOZG_13294"/>
<feature type="region of interest" description="Disordered" evidence="1">
    <location>
        <begin position="1"/>
        <end position="29"/>
    </location>
</feature>
<feature type="compositionally biased region" description="Polar residues" evidence="1">
    <location>
        <begin position="1"/>
        <end position="15"/>
    </location>
</feature>
<sequence length="91" mass="9790">MGLSFSPKSQGTSQAVPEHSQSDSEAPIIRDGDLTYEAVGAPFKTRSPLRYHVNWLTIIFLNLNHMVGTGIFSTPATILSLIGSVGLALVY</sequence>
<evidence type="ECO:0000313" key="4">
    <source>
        <dbReference type="Proteomes" id="UP000219369"/>
    </source>
</evidence>
<dbReference type="VEuPathDB" id="FungiDB:FOIG_08602"/>
<dbReference type="VEuPathDB" id="FungiDB:FOXG_12183"/>
<dbReference type="VEuPathDB" id="FungiDB:FOC1_g10005478"/>
<evidence type="ECO:0000313" key="3">
    <source>
        <dbReference type="EMBL" id="SCO76387.1"/>
    </source>
</evidence>
<dbReference type="Proteomes" id="UP000219369">
    <property type="component" value="Unassembled WGS sequence"/>
</dbReference>
<protein>
    <submittedName>
        <fullName evidence="3">Uncharacterized protein</fullName>
    </submittedName>
</protein>
<organism evidence="3 4">
    <name type="scientific">Fusarium oxysporum</name>
    <name type="common">Fusarium vascular wilt</name>
    <dbReference type="NCBI Taxonomy" id="5507"/>
    <lineage>
        <taxon>Eukaryota</taxon>
        <taxon>Fungi</taxon>
        <taxon>Dikarya</taxon>
        <taxon>Ascomycota</taxon>
        <taxon>Pezizomycotina</taxon>
        <taxon>Sordariomycetes</taxon>
        <taxon>Hypocreomycetidae</taxon>
        <taxon>Hypocreales</taxon>
        <taxon>Nectriaceae</taxon>
        <taxon>Fusarium</taxon>
        <taxon>Fusarium oxysporum species complex</taxon>
    </lineage>
</organism>
<keyword evidence="2" id="KW-1133">Transmembrane helix</keyword>
<feature type="transmembrane region" description="Helical" evidence="2">
    <location>
        <begin position="70"/>
        <end position="90"/>
    </location>
</feature>
<dbReference type="EMBL" id="FMJY01000001">
    <property type="protein sequence ID" value="SCO76387.1"/>
    <property type="molecule type" value="Genomic_DNA"/>
</dbReference>
<dbReference type="VEuPathDB" id="FungiDB:FOMG_14692"/>
<dbReference type="VEuPathDB" id="FungiDB:HZS61_002124"/>
<accession>A0A2H3SIR2</accession>
<gene>
    <name evidence="3" type="ORF">FRV6_00599</name>
</gene>
<evidence type="ECO:0000256" key="1">
    <source>
        <dbReference type="SAM" id="MobiDB-lite"/>
    </source>
</evidence>
<reference evidence="4" key="1">
    <citation type="submission" date="2016-09" db="EMBL/GenBank/DDBJ databases">
        <authorList>
            <person name="Guldener U."/>
        </authorList>
    </citation>
    <scope>NUCLEOTIDE SEQUENCE [LARGE SCALE GENOMIC DNA]</scope>
    <source>
        <strain evidence="4">V64-1</strain>
    </source>
</reference>